<keyword evidence="4" id="KW-1185">Reference proteome</keyword>
<reference evidence="3 4" key="1">
    <citation type="submission" date="2019-03" db="EMBL/GenBank/DDBJ databases">
        <title>Genomics of glacier-inhabiting Cryobacterium strains.</title>
        <authorList>
            <person name="Liu Q."/>
            <person name="Xin Y.-H."/>
        </authorList>
    </citation>
    <scope>NUCLEOTIDE SEQUENCE [LARGE SCALE GENOMIC DNA]</scope>
    <source>
        <strain evidence="3 4">Hh15</strain>
    </source>
</reference>
<protein>
    <recommendedName>
        <fullName evidence="2">DUF1023 domain-containing protein</fullName>
    </recommendedName>
</protein>
<name>A0A1H8L8P2_9MICO</name>
<dbReference type="STRING" id="1424661.SAMN05216281_1253"/>
<organism evidence="3 4">
    <name type="scientific">Cryobacterium luteum</name>
    <dbReference type="NCBI Taxonomy" id="1424661"/>
    <lineage>
        <taxon>Bacteria</taxon>
        <taxon>Bacillati</taxon>
        <taxon>Actinomycetota</taxon>
        <taxon>Actinomycetes</taxon>
        <taxon>Micrococcales</taxon>
        <taxon>Microbacteriaceae</taxon>
        <taxon>Cryobacterium</taxon>
    </lineage>
</organism>
<dbReference type="EMBL" id="SOFF01000006">
    <property type="protein sequence ID" value="TFB94436.1"/>
    <property type="molecule type" value="Genomic_DNA"/>
</dbReference>
<dbReference type="InterPro" id="IPR010427">
    <property type="entry name" value="DUF1023"/>
</dbReference>
<evidence type="ECO:0000256" key="1">
    <source>
        <dbReference type="SAM" id="MobiDB-lite"/>
    </source>
</evidence>
<dbReference type="Pfam" id="PF06259">
    <property type="entry name" value="Abhydrolase_8"/>
    <property type="match status" value="1"/>
</dbReference>
<sequence length="638" mass="68510">MTVGDMALAGNSETVQQTGSSLQWRTVGTDTFNSLVAAVTSLGGQSGSAVSVERILSMIQASSAPANLVQNADQNWGADVSTFGRKMADIESRANRARKDLDSARQDQSAARHRLNEADRSGVGLPLQMRPILVLAVNGATERIAGAKQRLAALDEERQGADSSVASSILTQRQLYSSARNAMPNPPTISAGVRVSALMPDGTTRTISAVDLAKLKDPTSIARVWQALTPAQREQLIADFPLLIGNLDGIALRDRNTANVITATEHRGELEKQIRMLRLLEKEYGAEQLYADKISGLHGEIKSLDAILGDRNWKYSEKKDPNGLSFGMYRVFDENQKQSDQVGAVLVGFNPLRDSIITFQGTLDPQTGNIPSWMTQVGVVVPGTNSKLAEFTADLDRGKNLFRKSGTKTGYFTWHGAPMPEFDLPTHVVDPAEQGLSDTAAPRLASFANSLALPSGTALVPIAHSYGAAVLGTAEMLGLRADRIVYVAPAGLGHDVTGVPDFPYTKDKPHFVLQARNDTVVGWNQGSSMFQLGHGDTNPLDTPGVTRLETGYLDTRDPDAGTIESPGGMETHSSPFAPDSTSVRNITRVVTGESVSLYHANDADWVYGGRTMQRLEVTDSGAGKREEKISSVDLSRVG</sequence>
<evidence type="ECO:0000313" key="3">
    <source>
        <dbReference type="EMBL" id="TFB94436.1"/>
    </source>
</evidence>
<feature type="compositionally biased region" description="Basic and acidic residues" evidence="1">
    <location>
        <begin position="95"/>
        <end position="105"/>
    </location>
</feature>
<comment type="caution">
    <text evidence="3">The sequence shown here is derived from an EMBL/GenBank/DDBJ whole genome shotgun (WGS) entry which is preliminary data.</text>
</comment>
<evidence type="ECO:0000259" key="2">
    <source>
        <dbReference type="Pfam" id="PF06259"/>
    </source>
</evidence>
<accession>A0A1H8L8P2</accession>
<dbReference type="AlphaFoldDB" id="A0A1H8L8P2"/>
<proteinExistence type="predicted"/>
<dbReference type="Proteomes" id="UP000297654">
    <property type="component" value="Unassembled WGS sequence"/>
</dbReference>
<gene>
    <name evidence="3" type="ORF">E3O10_01280</name>
</gene>
<dbReference type="RefSeq" id="WP_134450295.1">
    <property type="nucleotide sequence ID" value="NZ_FOCN01000025.1"/>
</dbReference>
<evidence type="ECO:0000313" key="4">
    <source>
        <dbReference type="Proteomes" id="UP000297654"/>
    </source>
</evidence>
<feature type="region of interest" description="Disordered" evidence="1">
    <location>
        <begin position="618"/>
        <end position="638"/>
    </location>
</feature>
<dbReference type="OrthoDB" id="3259161at2"/>
<feature type="region of interest" description="Disordered" evidence="1">
    <location>
        <begin position="95"/>
        <end position="117"/>
    </location>
</feature>
<feature type="domain" description="DUF1023" evidence="2">
    <location>
        <begin position="375"/>
        <end position="493"/>
    </location>
</feature>